<accession>A0A318K0D2</accession>
<dbReference type="Proteomes" id="UP000247569">
    <property type="component" value="Unassembled WGS sequence"/>
</dbReference>
<sequence>MTLFITAGGCAQLADGRRIGRAWRRARTTELLRTQAGRPETPHDCYVEYYVARLWEDVLTLLPGALEPVPSDLTDFISAEPTDWSWSDTPAVEAASTWYDDRVLDTGYLWFGPHLRWWRTVDGDSDVITVAWHHPTDPESEIEFTGPPTGRVSVPTDEFRTAIIGFDRELFAAMAARIGELESSCPPTGIEIDLERLRHEQQDRTHWLTRAWESKHETDWAAVRLGARTLCRSATAAR</sequence>
<organism evidence="1 2">
    <name type="scientific">Nocardia tenerifensis</name>
    <dbReference type="NCBI Taxonomy" id="228006"/>
    <lineage>
        <taxon>Bacteria</taxon>
        <taxon>Bacillati</taxon>
        <taxon>Actinomycetota</taxon>
        <taxon>Actinomycetes</taxon>
        <taxon>Mycobacteriales</taxon>
        <taxon>Nocardiaceae</taxon>
        <taxon>Nocardia</taxon>
    </lineage>
</organism>
<gene>
    <name evidence="1" type="ORF">DFR70_11065</name>
</gene>
<dbReference type="AlphaFoldDB" id="A0A318K0D2"/>
<dbReference type="OrthoDB" id="8216186at2"/>
<evidence type="ECO:0000313" key="2">
    <source>
        <dbReference type="Proteomes" id="UP000247569"/>
    </source>
</evidence>
<protein>
    <submittedName>
        <fullName evidence="1">Uncharacterized protein</fullName>
    </submittedName>
</protein>
<name>A0A318K0D2_9NOCA</name>
<proteinExistence type="predicted"/>
<comment type="caution">
    <text evidence="1">The sequence shown here is derived from an EMBL/GenBank/DDBJ whole genome shotgun (WGS) entry which is preliminary data.</text>
</comment>
<evidence type="ECO:0000313" key="1">
    <source>
        <dbReference type="EMBL" id="PXX60225.1"/>
    </source>
</evidence>
<dbReference type="RefSeq" id="WP_146251247.1">
    <property type="nucleotide sequence ID" value="NZ_QJKF01000010.1"/>
</dbReference>
<dbReference type="InterPro" id="IPR046026">
    <property type="entry name" value="DUF5984"/>
</dbReference>
<reference evidence="1 2" key="1">
    <citation type="submission" date="2018-05" db="EMBL/GenBank/DDBJ databases">
        <title>Genomic Encyclopedia of Type Strains, Phase IV (KMG-IV): sequencing the most valuable type-strain genomes for metagenomic binning, comparative biology and taxonomic classification.</title>
        <authorList>
            <person name="Goeker M."/>
        </authorList>
    </citation>
    <scope>NUCLEOTIDE SEQUENCE [LARGE SCALE GENOMIC DNA]</scope>
    <source>
        <strain evidence="1 2">DSM 44704</strain>
    </source>
</reference>
<keyword evidence="2" id="KW-1185">Reference proteome</keyword>
<dbReference type="EMBL" id="QJKF01000010">
    <property type="protein sequence ID" value="PXX60225.1"/>
    <property type="molecule type" value="Genomic_DNA"/>
</dbReference>
<dbReference type="Pfam" id="PF19446">
    <property type="entry name" value="DUF5984"/>
    <property type="match status" value="1"/>
</dbReference>